<feature type="chain" id="PRO_5031453162" description="SET domain-containing protein" evidence="2">
    <location>
        <begin position="28"/>
        <end position="408"/>
    </location>
</feature>
<name>A0A7S2R7G0_9STRA</name>
<protein>
    <recommendedName>
        <fullName evidence="3">SET domain-containing protein</fullName>
    </recommendedName>
</protein>
<dbReference type="PROSITE" id="PS50280">
    <property type="entry name" value="SET"/>
    <property type="match status" value="1"/>
</dbReference>
<reference evidence="4" key="1">
    <citation type="submission" date="2021-01" db="EMBL/GenBank/DDBJ databases">
        <authorList>
            <person name="Corre E."/>
            <person name="Pelletier E."/>
            <person name="Niang G."/>
            <person name="Scheremetjew M."/>
            <person name="Finn R."/>
            <person name="Kale V."/>
            <person name="Holt S."/>
            <person name="Cochrane G."/>
            <person name="Meng A."/>
            <person name="Brown T."/>
            <person name="Cohen L."/>
        </authorList>
    </citation>
    <scope>NUCLEOTIDE SEQUENCE</scope>
    <source>
        <strain evidence="4">CCMP1452</strain>
    </source>
</reference>
<dbReference type="Gene3D" id="3.90.1410.10">
    <property type="entry name" value="set domain protein methyltransferase, domain 1"/>
    <property type="match status" value="1"/>
</dbReference>
<organism evidence="4">
    <name type="scientific">Eucampia antarctica</name>
    <dbReference type="NCBI Taxonomy" id="49252"/>
    <lineage>
        <taxon>Eukaryota</taxon>
        <taxon>Sar</taxon>
        <taxon>Stramenopiles</taxon>
        <taxon>Ochrophyta</taxon>
        <taxon>Bacillariophyta</taxon>
        <taxon>Mediophyceae</taxon>
        <taxon>Biddulphiophycidae</taxon>
        <taxon>Hemiaulales</taxon>
        <taxon>Hemiaulaceae</taxon>
        <taxon>Eucampia</taxon>
    </lineage>
</organism>
<dbReference type="InterPro" id="IPR050600">
    <property type="entry name" value="SETD3_SETD6_MTase"/>
</dbReference>
<dbReference type="PANTHER" id="PTHR13271">
    <property type="entry name" value="UNCHARACTERIZED PUTATIVE METHYLTRANSFERASE"/>
    <property type="match status" value="1"/>
</dbReference>
<evidence type="ECO:0000259" key="3">
    <source>
        <dbReference type="PROSITE" id="PS50280"/>
    </source>
</evidence>
<dbReference type="GO" id="GO:0016279">
    <property type="term" value="F:protein-lysine N-methyltransferase activity"/>
    <property type="evidence" value="ECO:0007669"/>
    <property type="project" value="TreeGrafter"/>
</dbReference>
<evidence type="ECO:0000256" key="1">
    <source>
        <dbReference type="SAM" id="MobiDB-lite"/>
    </source>
</evidence>
<evidence type="ECO:0000256" key="2">
    <source>
        <dbReference type="SAM" id="SignalP"/>
    </source>
</evidence>
<dbReference type="InterPro" id="IPR001214">
    <property type="entry name" value="SET_dom"/>
</dbReference>
<feature type="domain" description="SET" evidence="3">
    <location>
        <begin position="97"/>
        <end position="332"/>
    </location>
</feature>
<feature type="signal peptide" evidence="2">
    <location>
        <begin position="1"/>
        <end position="27"/>
    </location>
</feature>
<dbReference type="EMBL" id="HBHI01009060">
    <property type="protein sequence ID" value="CAD9662849.1"/>
    <property type="molecule type" value="Transcribed_RNA"/>
</dbReference>
<dbReference type="InterPro" id="IPR046341">
    <property type="entry name" value="SET_dom_sf"/>
</dbReference>
<sequence>MKVAASNTILLAVLGTLCCHLQKTTHGFAMSSSNTPSRKKVSNEKKSNNNKSGGFGKMEKKSVPIQHTADESESIQKLMNFLLSQKSTGFGSPDAGTEVGIRSIITADDDDNNNNNNNGRGVYATKAFKKNEIICRIPSDCALALCDPAMGGDDIPTSAHAGRNYLLFYQLDERASKLWAPYLDTLPSSMEGKNNNFEPTPDYFSDDEIEALEFPLAVEAAKTRRQQIIDLANSEDDSITLEDLQFATWLASSRSFAISISSQNPDAPQGLATESDKKSIRVLLPYLDLINHSSNDANAELHLIDPEEDEAWFAIRATRTIRAGKEITIAYGTGVESSVGLLQNYGFVPDENKIDQMMLSRAGDGTIKTIDEWSTTLEEDVNALKNENLTENMRKVIQLRCKLKRSYD</sequence>
<accession>A0A7S2R7G0</accession>
<evidence type="ECO:0000313" key="4">
    <source>
        <dbReference type="EMBL" id="CAD9662849.1"/>
    </source>
</evidence>
<feature type="region of interest" description="Disordered" evidence="1">
    <location>
        <begin position="28"/>
        <end position="69"/>
    </location>
</feature>
<dbReference type="Pfam" id="PF00856">
    <property type="entry name" value="SET"/>
    <property type="match status" value="1"/>
</dbReference>
<dbReference type="SUPFAM" id="SSF82199">
    <property type="entry name" value="SET domain"/>
    <property type="match status" value="1"/>
</dbReference>
<gene>
    <name evidence="4" type="ORF">EANT1437_LOCUS4668</name>
</gene>
<dbReference type="CDD" id="cd10527">
    <property type="entry name" value="SET_LSMT"/>
    <property type="match status" value="1"/>
</dbReference>
<keyword evidence="2" id="KW-0732">Signal</keyword>
<dbReference type="SMART" id="SM00317">
    <property type="entry name" value="SET"/>
    <property type="match status" value="1"/>
</dbReference>
<dbReference type="AlphaFoldDB" id="A0A7S2R7G0"/>
<proteinExistence type="predicted"/>
<dbReference type="PANTHER" id="PTHR13271:SF151">
    <property type="entry name" value="SET DOMAIN-CONTAINING PROTEIN 4"/>
    <property type="match status" value="1"/>
</dbReference>